<evidence type="ECO:0000256" key="3">
    <source>
        <dbReference type="ARBA" id="ARBA00022806"/>
    </source>
</evidence>
<evidence type="ECO:0000256" key="1">
    <source>
        <dbReference type="ARBA" id="ARBA00022741"/>
    </source>
</evidence>
<evidence type="ECO:0000256" key="2">
    <source>
        <dbReference type="ARBA" id="ARBA00022801"/>
    </source>
</evidence>
<keyword evidence="2 5" id="KW-0378">Hydrolase</keyword>
<feature type="binding site" evidence="5">
    <location>
        <begin position="5"/>
        <end position="12"/>
    </location>
    <ligand>
        <name>ATP</name>
        <dbReference type="ChEBI" id="CHEBI:30616"/>
    </ligand>
</feature>
<keyword evidence="1 5" id="KW-0547">Nucleotide-binding</keyword>
<keyword evidence="8" id="KW-1185">Reference proteome</keyword>
<dbReference type="InterPro" id="IPR027417">
    <property type="entry name" value="P-loop_NTPase"/>
</dbReference>
<proteinExistence type="predicted"/>
<name>A0ABQ4NFU5_9BACL</name>
<protein>
    <recommendedName>
        <fullName evidence="6">UvrD-like helicase ATP-binding domain-containing protein</fullName>
    </recommendedName>
</protein>
<evidence type="ECO:0000256" key="4">
    <source>
        <dbReference type="ARBA" id="ARBA00022840"/>
    </source>
</evidence>
<comment type="caution">
    <text evidence="7">The sequence shown here is derived from an EMBL/GenBank/DDBJ whole genome shotgun (WGS) entry which is preliminary data.</text>
</comment>
<accession>A0ABQ4NFU5</accession>
<evidence type="ECO:0000259" key="6">
    <source>
        <dbReference type="PROSITE" id="PS51198"/>
    </source>
</evidence>
<dbReference type="Proteomes" id="UP000680304">
    <property type="component" value="Unassembled WGS sequence"/>
</dbReference>
<dbReference type="PROSITE" id="PS51198">
    <property type="entry name" value="UVRD_HELICASE_ATP_BIND"/>
    <property type="match status" value="1"/>
</dbReference>
<evidence type="ECO:0000256" key="5">
    <source>
        <dbReference type="PROSITE-ProRule" id="PRU00560"/>
    </source>
</evidence>
<dbReference type="InterPro" id="IPR000212">
    <property type="entry name" value="DNA_helicase_UvrD/REP"/>
</dbReference>
<organism evidence="7 8">
    <name type="scientific">Paenibacillus cisolokensis</name>
    <dbReference type="NCBI Taxonomy" id="1658519"/>
    <lineage>
        <taxon>Bacteria</taxon>
        <taxon>Bacillati</taxon>
        <taxon>Bacillota</taxon>
        <taxon>Bacilli</taxon>
        <taxon>Bacillales</taxon>
        <taxon>Paenibacillaceae</taxon>
        <taxon>Paenibacillus</taxon>
    </lineage>
</organism>
<dbReference type="Pfam" id="PF00580">
    <property type="entry name" value="UvrD-helicase"/>
    <property type="match status" value="1"/>
</dbReference>
<feature type="domain" description="UvrD-like helicase ATP-binding" evidence="6">
    <location>
        <begin position="1"/>
        <end position="180"/>
    </location>
</feature>
<dbReference type="EMBL" id="BOVJ01000228">
    <property type="protein sequence ID" value="GIQ66920.1"/>
    <property type="molecule type" value="Genomic_DNA"/>
</dbReference>
<dbReference type="InterPro" id="IPR014016">
    <property type="entry name" value="UvrD-like_ATP-bd"/>
</dbReference>
<reference evidence="7 8" key="1">
    <citation type="submission" date="2021-04" db="EMBL/GenBank/DDBJ databases">
        <title>Draft genome sequence of Paenibacillus cisolokensis, LC2-13A.</title>
        <authorList>
            <person name="Uke A."/>
            <person name="Chhe C."/>
            <person name="Baramee S."/>
            <person name="Kosugi A."/>
        </authorList>
    </citation>
    <scope>NUCLEOTIDE SEQUENCE [LARGE SCALE GENOMIC DNA]</scope>
    <source>
        <strain evidence="7 8">LC2-13A</strain>
    </source>
</reference>
<dbReference type="PANTHER" id="PTHR11070:SF48">
    <property type="entry name" value="ATP-DEPENDENT HELICASE_NUCLEASE SUBUNIT A"/>
    <property type="match status" value="1"/>
</dbReference>
<dbReference type="Gene3D" id="3.40.50.300">
    <property type="entry name" value="P-loop containing nucleotide triphosphate hydrolases"/>
    <property type="match status" value="1"/>
</dbReference>
<evidence type="ECO:0000313" key="7">
    <source>
        <dbReference type="EMBL" id="GIQ66920.1"/>
    </source>
</evidence>
<sequence length="180" mass="19824">MLVAAAAGSGKTAVLVERIIRKISADTDVDRLLVATFTKAAAAEMKERIRIALEKALEREPDSEHLRRQLALMNRAAITTIHSFCLDAIRRYYPLIGLDPGFRIANETESELLRLDALDALFDENMRMRETAAHFCGSPTVSEANGAMNRCIGSFSSCTNFRAAIRGRNIGCGRRPPRSG</sequence>
<keyword evidence="3 5" id="KW-0347">Helicase</keyword>
<dbReference type="PANTHER" id="PTHR11070">
    <property type="entry name" value="UVRD / RECB / PCRA DNA HELICASE FAMILY MEMBER"/>
    <property type="match status" value="1"/>
</dbReference>
<dbReference type="SUPFAM" id="SSF52540">
    <property type="entry name" value="P-loop containing nucleoside triphosphate hydrolases"/>
    <property type="match status" value="1"/>
</dbReference>
<keyword evidence="4 5" id="KW-0067">ATP-binding</keyword>
<gene>
    <name evidence="7" type="ORF">PACILC2_54880</name>
</gene>
<evidence type="ECO:0000313" key="8">
    <source>
        <dbReference type="Proteomes" id="UP000680304"/>
    </source>
</evidence>